<dbReference type="InterPro" id="IPR001088">
    <property type="entry name" value="Glyco_hydro_4"/>
</dbReference>
<feature type="binding site" evidence="7">
    <location>
        <position position="146"/>
    </location>
    <ligand>
        <name>substrate</name>
    </ligand>
</feature>
<keyword evidence="2 8" id="KW-0479">Metal-binding</keyword>
<evidence type="ECO:0000256" key="9">
    <source>
        <dbReference type="PIRSR" id="PIRSR601088-4"/>
    </source>
</evidence>
<dbReference type="CDD" id="cd05296">
    <property type="entry name" value="GH4_P_beta_glucosidase"/>
    <property type="match status" value="1"/>
</dbReference>
<dbReference type="RefSeq" id="WP_311453624.1">
    <property type="nucleotide sequence ID" value="NZ_WJQS01000003.1"/>
</dbReference>
<keyword evidence="8" id="KW-0170">Cobalt</keyword>
<reference evidence="12 13" key="1">
    <citation type="submission" date="2019-11" db="EMBL/GenBank/DDBJ databases">
        <title>Characterisation of Fundicoccus ignavus gen. nov. sp. nov., a novel genus of the family Aerococcaceae isolated from bulk tank milk.</title>
        <authorList>
            <person name="Siebert A."/>
            <person name="Huptas C."/>
            <person name="Wenning M."/>
            <person name="Scherer S."/>
            <person name="Doll E.V."/>
        </authorList>
    </citation>
    <scope>NUCLEOTIDE SEQUENCE [LARGE SCALE GENOMIC DNA]</scope>
    <source>
        <strain evidence="12 13">WS4759</strain>
    </source>
</reference>
<feature type="domain" description="Glycosyl hydrolase family 4 C-terminal" evidence="11">
    <location>
        <begin position="193"/>
        <end position="408"/>
    </location>
</feature>
<evidence type="ECO:0000259" key="11">
    <source>
        <dbReference type="Pfam" id="PF11975"/>
    </source>
</evidence>
<dbReference type="Pfam" id="PF11975">
    <property type="entry name" value="Glyco_hydro_4C"/>
    <property type="match status" value="1"/>
</dbReference>
<organism evidence="12 13">
    <name type="scientific">Fundicoccus ignavus</name>
    <dbReference type="NCBI Taxonomy" id="2664442"/>
    <lineage>
        <taxon>Bacteria</taxon>
        <taxon>Bacillati</taxon>
        <taxon>Bacillota</taxon>
        <taxon>Bacilli</taxon>
        <taxon>Lactobacillales</taxon>
        <taxon>Aerococcaceae</taxon>
        <taxon>Fundicoccus</taxon>
    </lineage>
</organism>
<evidence type="ECO:0000313" key="13">
    <source>
        <dbReference type="Proteomes" id="UP000430975"/>
    </source>
</evidence>
<evidence type="ECO:0000256" key="6">
    <source>
        <dbReference type="ARBA" id="ARBA00023295"/>
    </source>
</evidence>
<dbReference type="PROSITE" id="PS01324">
    <property type="entry name" value="GLYCOSYL_HYDROL_F4"/>
    <property type="match status" value="1"/>
</dbReference>
<feature type="site" description="Increases basicity of active site Tyr" evidence="9">
    <location>
        <position position="108"/>
    </location>
</feature>
<evidence type="ECO:0000256" key="1">
    <source>
        <dbReference type="ARBA" id="ARBA00010141"/>
    </source>
</evidence>
<keyword evidence="6 10" id="KW-0326">Glycosidase</keyword>
<evidence type="ECO:0000256" key="8">
    <source>
        <dbReference type="PIRSR" id="PIRSR601088-3"/>
    </source>
</evidence>
<dbReference type="GO" id="GO:0016616">
    <property type="term" value="F:oxidoreductase activity, acting on the CH-OH group of donors, NAD or NADP as acceptor"/>
    <property type="evidence" value="ECO:0007669"/>
    <property type="project" value="InterPro"/>
</dbReference>
<keyword evidence="13" id="KW-1185">Reference proteome</keyword>
<dbReference type="EMBL" id="WJQS01000003">
    <property type="protein sequence ID" value="MRI85063.1"/>
    <property type="molecule type" value="Genomic_DNA"/>
</dbReference>
<dbReference type="GO" id="GO:0004553">
    <property type="term" value="F:hydrolase activity, hydrolyzing O-glycosyl compounds"/>
    <property type="evidence" value="ECO:0007669"/>
    <property type="project" value="InterPro"/>
</dbReference>
<evidence type="ECO:0000256" key="4">
    <source>
        <dbReference type="ARBA" id="ARBA00023027"/>
    </source>
</evidence>
<feature type="binding site" evidence="8">
    <location>
        <position position="196"/>
    </location>
    <ligand>
        <name>Mn(2+)</name>
        <dbReference type="ChEBI" id="CHEBI:29035"/>
    </ligand>
</feature>
<evidence type="ECO:0000256" key="2">
    <source>
        <dbReference type="ARBA" id="ARBA00022723"/>
    </source>
</evidence>
<evidence type="ECO:0000256" key="10">
    <source>
        <dbReference type="RuleBase" id="RU361152"/>
    </source>
</evidence>
<dbReference type="PANTHER" id="PTHR32092:SF5">
    <property type="entry name" value="6-PHOSPHO-BETA-GLUCOSIDASE"/>
    <property type="match status" value="1"/>
</dbReference>
<dbReference type="GO" id="GO:0046872">
    <property type="term" value="F:metal ion binding"/>
    <property type="evidence" value="ECO:0007669"/>
    <property type="project" value="UniProtKB-KW"/>
</dbReference>
<dbReference type="AlphaFoldDB" id="A0A6I2GXH7"/>
<dbReference type="SUPFAM" id="SSF56327">
    <property type="entry name" value="LDH C-terminal domain-like"/>
    <property type="match status" value="1"/>
</dbReference>
<keyword evidence="8" id="KW-0408">Iron</keyword>
<dbReference type="Pfam" id="PF02056">
    <property type="entry name" value="Glyco_hydro_4"/>
    <property type="match status" value="1"/>
</dbReference>
<accession>A0A6I2GXH7</accession>
<comment type="caution">
    <text evidence="12">The sequence shown here is derived from an EMBL/GenBank/DDBJ whole genome shotgun (WGS) entry which is preliminary data.</text>
</comment>
<keyword evidence="3 10" id="KW-0378">Hydrolase</keyword>
<dbReference type="InterPro" id="IPR019802">
    <property type="entry name" value="GlycHydrolase_4_CS"/>
</dbReference>
<keyword evidence="5 8" id="KW-0464">Manganese</keyword>
<sequence>MKLVIIGGGSSYSPELISGLIARKDTLAIEDIVLVDVLEGATKLKIIEDFTRRMLKAAGIDWRVSSTLDRLAALKDADYVLTQFRVGQMDARLLDEAIPLTHRMIGQETNGAGGILKAFRTIEVFKGIVADMKAQCPDAWLINFTNPAGMITEAVIRQMGWKRTVGLCNIPVGQERAAREVLETANVSLHHQGVNHFHFHQVWDGEGVERTQEVIQGLYGQAVDNEYTVKNIANLNFNTELLTSLSLLPCDYHRYYFMENEMLDEMLEQFEKGEIRAQQVKAVEESLFKVYADESQVTKPKALEERGGAYYSEVACELVNAIENNTHQLLVVSTQNNGALKELPAEAIVETTCVITAQGPIPLTTPDLPVFARGYLQTIKAMEELTIQAALEGSYDLAYQAFLLNPLIENGAVTGELLQEMLVAHEAHLPQFKQVIASIKATKPELVERVMNLKEELLHV</sequence>
<keyword evidence="4 10" id="KW-0520">NAD</keyword>
<dbReference type="PANTHER" id="PTHR32092">
    <property type="entry name" value="6-PHOSPHO-BETA-GLUCOSIDASE-RELATED"/>
    <property type="match status" value="1"/>
</dbReference>
<dbReference type="InterPro" id="IPR015955">
    <property type="entry name" value="Lactate_DH/Glyco_Ohase_4_C"/>
</dbReference>
<dbReference type="Gene3D" id="3.40.50.720">
    <property type="entry name" value="NAD(P)-binding Rossmann-like Domain"/>
    <property type="match status" value="1"/>
</dbReference>
<comment type="similarity">
    <text evidence="1 10">Belongs to the glycosyl hydrolase 4 family.</text>
</comment>
<dbReference type="PRINTS" id="PR00732">
    <property type="entry name" value="GLHYDRLASE4"/>
</dbReference>
<dbReference type="InterPro" id="IPR022616">
    <property type="entry name" value="Glyco_hydro_4_C"/>
</dbReference>
<feature type="binding site" evidence="8">
    <location>
        <position position="168"/>
    </location>
    <ligand>
        <name>Mn(2+)</name>
        <dbReference type="ChEBI" id="CHEBI:29035"/>
    </ligand>
</feature>
<evidence type="ECO:0000256" key="7">
    <source>
        <dbReference type="PIRSR" id="PIRSR601088-2"/>
    </source>
</evidence>
<feature type="binding site" evidence="7">
    <location>
        <position position="92"/>
    </location>
    <ligand>
        <name>substrate</name>
    </ligand>
</feature>
<dbReference type="Gene3D" id="3.90.110.10">
    <property type="entry name" value="Lactate dehydrogenase/glycoside hydrolase, family 4, C-terminal"/>
    <property type="match status" value="1"/>
</dbReference>
<evidence type="ECO:0000256" key="5">
    <source>
        <dbReference type="ARBA" id="ARBA00023211"/>
    </source>
</evidence>
<evidence type="ECO:0000256" key="3">
    <source>
        <dbReference type="ARBA" id="ARBA00022801"/>
    </source>
</evidence>
<name>A0A6I2GXH7_9LACT</name>
<dbReference type="Proteomes" id="UP000430975">
    <property type="component" value="Unassembled WGS sequence"/>
</dbReference>
<dbReference type="SUPFAM" id="SSF51735">
    <property type="entry name" value="NAD(P)-binding Rossmann-fold domains"/>
    <property type="match status" value="1"/>
</dbReference>
<dbReference type="GO" id="GO:0005975">
    <property type="term" value="P:carbohydrate metabolic process"/>
    <property type="evidence" value="ECO:0007669"/>
    <property type="project" value="InterPro"/>
</dbReference>
<keyword evidence="8" id="KW-0533">Nickel</keyword>
<dbReference type="InterPro" id="IPR036291">
    <property type="entry name" value="NAD(P)-bd_dom_sf"/>
</dbReference>
<proteinExistence type="inferred from homology"/>
<comment type="cofactor">
    <cofactor evidence="10">
        <name>NAD(+)</name>
        <dbReference type="ChEBI" id="CHEBI:57540"/>
    </cofactor>
    <text evidence="10">Binds 1 NAD(+) per subunit.</text>
</comment>
<protein>
    <submittedName>
        <fullName evidence="12">6-phospho-beta-glucosidase</fullName>
    </submittedName>
</protein>
<evidence type="ECO:0000313" key="12">
    <source>
        <dbReference type="EMBL" id="MRI85063.1"/>
    </source>
</evidence>
<gene>
    <name evidence="12" type="ORF">GIY09_04145</name>
</gene>